<dbReference type="GO" id="GO:0006869">
    <property type="term" value="P:lipid transport"/>
    <property type="evidence" value="ECO:0007669"/>
    <property type="project" value="InterPro"/>
</dbReference>
<dbReference type="SMART" id="SM00499">
    <property type="entry name" value="AAI"/>
    <property type="match status" value="1"/>
</dbReference>
<accession>A0A6A4PNU3</accession>
<dbReference type="EMBL" id="WOCE01000012">
    <property type="protein sequence ID" value="KAE9603162.1"/>
    <property type="molecule type" value="Genomic_DNA"/>
</dbReference>
<dbReference type="PANTHER" id="PTHR33076">
    <property type="entry name" value="NON-SPECIFIC LIPID-TRANSFER PROTEIN 2-RELATED"/>
    <property type="match status" value="1"/>
</dbReference>
<comment type="caution">
    <text evidence="6">The sequence shown here is derived from an EMBL/GenBank/DDBJ whole genome shotgun (WGS) entry which is preliminary data.</text>
</comment>
<comment type="similarity">
    <text evidence="1 3">Belongs to the plant LTP family.</text>
</comment>
<evidence type="ECO:0000259" key="5">
    <source>
        <dbReference type="SMART" id="SM00499"/>
    </source>
</evidence>
<feature type="transmembrane region" description="Helical" evidence="4">
    <location>
        <begin position="21"/>
        <end position="44"/>
    </location>
</feature>
<dbReference type="OrthoDB" id="1890443at2759"/>
<dbReference type="InterPro" id="IPR016140">
    <property type="entry name" value="Bifunc_inhib/LTP/seed_store"/>
</dbReference>
<evidence type="ECO:0000256" key="2">
    <source>
        <dbReference type="ARBA" id="ARBA00023157"/>
    </source>
</evidence>
<sequence>MHPIYSPSKVNTIPNQIHSKLVSEAMAISIKIACVVLMCMVVVGSPIAEAAITCGQVVSGIAPCLSYLQNGGAVPTTCCDGIRRLVAAAQSTADKQTACNCLKSAAASTKFDPANAASLPGKCGVNLPYKISTSTNCNTIKF</sequence>
<evidence type="ECO:0000313" key="6">
    <source>
        <dbReference type="EMBL" id="KAE9603162.1"/>
    </source>
</evidence>
<keyword evidence="3" id="KW-0446">Lipid-binding</keyword>
<keyword evidence="7" id="KW-1185">Reference proteome</keyword>
<keyword evidence="2" id="KW-1015">Disulfide bond</keyword>
<organism evidence="6 7">
    <name type="scientific">Lupinus albus</name>
    <name type="common">White lupine</name>
    <name type="synonym">Lupinus termis</name>
    <dbReference type="NCBI Taxonomy" id="3870"/>
    <lineage>
        <taxon>Eukaryota</taxon>
        <taxon>Viridiplantae</taxon>
        <taxon>Streptophyta</taxon>
        <taxon>Embryophyta</taxon>
        <taxon>Tracheophyta</taxon>
        <taxon>Spermatophyta</taxon>
        <taxon>Magnoliopsida</taxon>
        <taxon>eudicotyledons</taxon>
        <taxon>Gunneridae</taxon>
        <taxon>Pentapetalae</taxon>
        <taxon>rosids</taxon>
        <taxon>fabids</taxon>
        <taxon>Fabales</taxon>
        <taxon>Fabaceae</taxon>
        <taxon>Papilionoideae</taxon>
        <taxon>50 kb inversion clade</taxon>
        <taxon>genistoids sensu lato</taxon>
        <taxon>core genistoids</taxon>
        <taxon>Genisteae</taxon>
        <taxon>Lupinus</taxon>
    </lineage>
</organism>
<keyword evidence="4" id="KW-0472">Membrane</keyword>
<dbReference type="PROSITE" id="PS00597">
    <property type="entry name" value="PLANT_LTP"/>
    <property type="match status" value="1"/>
</dbReference>
<dbReference type="InterPro" id="IPR000528">
    <property type="entry name" value="Plant_nsLTP"/>
</dbReference>
<evidence type="ECO:0000313" key="7">
    <source>
        <dbReference type="Proteomes" id="UP000447434"/>
    </source>
</evidence>
<dbReference type="CDD" id="cd01960">
    <property type="entry name" value="nsLTP1"/>
    <property type="match status" value="1"/>
</dbReference>
<reference evidence="7" key="1">
    <citation type="journal article" date="2020" name="Nat. Commun.">
        <title>Genome sequence of the cluster root forming white lupin.</title>
        <authorList>
            <person name="Hufnagel B."/>
            <person name="Marques A."/>
            <person name="Soriano A."/>
            <person name="Marques L."/>
            <person name="Divol F."/>
            <person name="Doumas P."/>
            <person name="Sallet E."/>
            <person name="Mancinotti D."/>
            <person name="Carrere S."/>
            <person name="Marande W."/>
            <person name="Arribat S."/>
            <person name="Keller J."/>
            <person name="Huneau C."/>
            <person name="Blein T."/>
            <person name="Aime D."/>
            <person name="Laguerre M."/>
            <person name="Taylor J."/>
            <person name="Schubert V."/>
            <person name="Nelson M."/>
            <person name="Geu-Flores F."/>
            <person name="Crespi M."/>
            <person name="Gallardo-Guerrero K."/>
            <person name="Delaux P.-M."/>
            <person name="Salse J."/>
            <person name="Berges H."/>
            <person name="Guyot R."/>
            <person name="Gouzy J."/>
            <person name="Peret B."/>
        </authorList>
    </citation>
    <scope>NUCLEOTIDE SEQUENCE [LARGE SCALE GENOMIC DNA]</scope>
    <source>
        <strain evidence="7">cv. Amiga</strain>
    </source>
</reference>
<gene>
    <name evidence="6" type="ORF">Lalb_Chr12g0207551</name>
</gene>
<comment type="function">
    <text evidence="3">Plant non-specific lipid-transfer proteins transfer phospholipids as well as galactolipids across membranes. May play a role in wax or cutin deposition in the cell walls of expanding epidermal cells and certain secretory tissues.</text>
</comment>
<name>A0A6A4PNU3_LUPAL</name>
<dbReference type="Gene3D" id="1.10.110.10">
    <property type="entry name" value="Plant lipid-transfer and hydrophobic proteins"/>
    <property type="match status" value="1"/>
</dbReference>
<evidence type="ECO:0000256" key="1">
    <source>
        <dbReference type="ARBA" id="ARBA00009748"/>
    </source>
</evidence>
<dbReference type="SUPFAM" id="SSF47699">
    <property type="entry name" value="Bifunctional inhibitor/lipid-transfer protein/seed storage 2S albumin"/>
    <property type="match status" value="1"/>
</dbReference>
<evidence type="ECO:0000256" key="4">
    <source>
        <dbReference type="SAM" id="Phobius"/>
    </source>
</evidence>
<dbReference type="Proteomes" id="UP000447434">
    <property type="component" value="Chromosome 12"/>
</dbReference>
<keyword evidence="4" id="KW-0812">Transmembrane</keyword>
<feature type="domain" description="Bifunctional inhibitor/plant lipid transfer protein/seed storage helical" evidence="5">
    <location>
        <begin position="54"/>
        <end position="137"/>
    </location>
</feature>
<proteinExistence type="inferred from homology"/>
<keyword evidence="3" id="KW-0813">Transport</keyword>
<dbReference type="Pfam" id="PF00234">
    <property type="entry name" value="Tryp_alpha_amyl"/>
    <property type="match status" value="1"/>
</dbReference>
<protein>
    <recommendedName>
        <fullName evidence="3">Non-specific lipid-transfer protein</fullName>
    </recommendedName>
</protein>
<keyword evidence="4" id="KW-1133">Transmembrane helix</keyword>
<dbReference type="InterPro" id="IPR036312">
    <property type="entry name" value="Bifun_inhib/LTP/seed_sf"/>
</dbReference>
<dbReference type="PRINTS" id="PR00382">
    <property type="entry name" value="LIPIDTRNSFER"/>
</dbReference>
<evidence type="ECO:0000256" key="3">
    <source>
        <dbReference type="RuleBase" id="RU000628"/>
    </source>
</evidence>
<dbReference type="AlphaFoldDB" id="A0A6A4PNU3"/>
<dbReference type="GO" id="GO:0008289">
    <property type="term" value="F:lipid binding"/>
    <property type="evidence" value="ECO:0007669"/>
    <property type="project" value="UniProtKB-KW"/>
</dbReference>